<organism evidence="3 4">
    <name type="scientific">Paralvinella palmiformis</name>
    <dbReference type="NCBI Taxonomy" id="53620"/>
    <lineage>
        <taxon>Eukaryota</taxon>
        <taxon>Metazoa</taxon>
        <taxon>Spiralia</taxon>
        <taxon>Lophotrochozoa</taxon>
        <taxon>Annelida</taxon>
        <taxon>Polychaeta</taxon>
        <taxon>Sedentaria</taxon>
        <taxon>Canalipalpata</taxon>
        <taxon>Terebellida</taxon>
        <taxon>Terebelliformia</taxon>
        <taxon>Alvinellidae</taxon>
        <taxon>Paralvinella</taxon>
    </lineage>
</organism>
<evidence type="ECO:0000259" key="2">
    <source>
        <dbReference type="PROSITE" id="PS50004"/>
    </source>
</evidence>
<protein>
    <recommendedName>
        <fullName evidence="2">C2 domain-containing protein</fullName>
    </recommendedName>
</protein>
<feature type="compositionally biased region" description="Basic and acidic residues" evidence="1">
    <location>
        <begin position="564"/>
        <end position="574"/>
    </location>
</feature>
<comment type="caution">
    <text evidence="3">The sequence shown here is derived from an EMBL/GenBank/DDBJ whole genome shotgun (WGS) entry which is preliminary data.</text>
</comment>
<dbReference type="GO" id="GO:0060271">
    <property type="term" value="P:cilium assembly"/>
    <property type="evidence" value="ECO:0007669"/>
    <property type="project" value="TreeGrafter"/>
</dbReference>
<dbReference type="InterPro" id="IPR057537">
    <property type="entry name" value="C2_C2CD3_N"/>
</dbReference>
<feature type="compositionally biased region" description="Low complexity" evidence="1">
    <location>
        <begin position="2377"/>
        <end position="2386"/>
    </location>
</feature>
<dbReference type="Gene3D" id="2.60.40.150">
    <property type="entry name" value="C2 domain"/>
    <property type="match status" value="2"/>
</dbReference>
<feature type="compositionally biased region" description="Basic and acidic residues" evidence="1">
    <location>
        <begin position="510"/>
        <end position="519"/>
    </location>
</feature>
<feature type="compositionally biased region" description="Polar residues" evidence="1">
    <location>
        <begin position="234"/>
        <end position="251"/>
    </location>
</feature>
<proteinExistence type="predicted"/>
<dbReference type="SMART" id="SM00239">
    <property type="entry name" value="C2"/>
    <property type="match status" value="3"/>
</dbReference>
<reference evidence="3" key="1">
    <citation type="journal article" date="2023" name="Mol. Biol. Evol.">
        <title>Third-Generation Sequencing Reveals the Adaptive Role of the Epigenome in Three Deep-Sea Polychaetes.</title>
        <authorList>
            <person name="Perez M."/>
            <person name="Aroh O."/>
            <person name="Sun Y."/>
            <person name="Lan Y."/>
            <person name="Juniper S.K."/>
            <person name="Young C.R."/>
            <person name="Angers B."/>
            <person name="Qian P.Y."/>
        </authorList>
    </citation>
    <scope>NUCLEOTIDE SEQUENCE</scope>
    <source>
        <strain evidence="3">P08H-3</strain>
    </source>
</reference>
<dbReference type="CDD" id="cd00030">
    <property type="entry name" value="C2"/>
    <property type="match status" value="1"/>
</dbReference>
<dbReference type="SUPFAM" id="SSF49562">
    <property type="entry name" value="C2 domain (Calcium/lipid-binding domain, CaLB)"/>
    <property type="match status" value="2"/>
</dbReference>
<feature type="region of interest" description="Disordered" evidence="1">
    <location>
        <begin position="212"/>
        <end position="261"/>
    </location>
</feature>
<feature type="compositionally biased region" description="Polar residues" evidence="1">
    <location>
        <begin position="2364"/>
        <end position="2376"/>
    </location>
</feature>
<dbReference type="GO" id="GO:0071539">
    <property type="term" value="P:protein localization to centrosome"/>
    <property type="evidence" value="ECO:0007669"/>
    <property type="project" value="TreeGrafter"/>
</dbReference>
<dbReference type="GO" id="GO:0034451">
    <property type="term" value="C:centriolar satellite"/>
    <property type="evidence" value="ECO:0007669"/>
    <property type="project" value="TreeGrafter"/>
</dbReference>
<dbReference type="Proteomes" id="UP001208570">
    <property type="component" value="Unassembled WGS sequence"/>
</dbReference>
<dbReference type="PANTHER" id="PTHR21254">
    <property type="entry name" value="C2 DOMAIN-CONTAINING PROTEIN 3"/>
    <property type="match status" value="1"/>
</dbReference>
<feature type="compositionally biased region" description="Basic residues" evidence="1">
    <location>
        <begin position="2499"/>
        <end position="2508"/>
    </location>
</feature>
<feature type="region of interest" description="Disordered" evidence="1">
    <location>
        <begin position="2354"/>
        <end position="2523"/>
    </location>
</feature>
<dbReference type="EMBL" id="JAODUP010000044">
    <property type="protein sequence ID" value="KAK2165932.1"/>
    <property type="molecule type" value="Genomic_DNA"/>
</dbReference>
<evidence type="ECO:0000256" key="1">
    <source>
        <dbReference type="SAM" id="MobiDB-lite"/>
    </source>
</evidence>
<feature type="domain" description="C2" evidence="2">
    <location>
        <begin position="1757"/>
        <end position="1887"/>
    </location>
</feature>
<feature type="region of interest" description="Disordered" evidence="1">
    <location>
        <begin position="630"/>
        <end position="655"/>
    </location>
</feature>
<feature type="region of interest" description="Disordered" evidence="1">
    <location>
        <begin position="1"/>
        <end position="28"/>
    </location>
</feature>
<dbReference type="InterPro" id="IPR035892">
    <property type="entry name" value="C2_domain_sf"/>
</dbReference>
<sequence>MVKKKSKSTKKLRKRASSWTEDDVKASTSLPPQVEGQLRFYLKLSVTQILWLIPSPPEVTHARIRWWGESGEGTLFRPADVKNKVKGVSKTTARFPIRSGPKQLAAYLNDMNGLLIEILSGPLLIPVARVQIDHIGSLAPNRPINGFFPAFSADSEKVAELQVSVVLESLMASYDSQSSVPTTDMSLDIHGESTEPQGVYHHKAVPQTRPALYSSADDPFQSPDKHKVHKQSGVGYSQVETSTSNPSYPHSSQHDENLRNTMDSNASTLKGISSLQSEAMSSGVEDKVISGSSIEKKTISGWESSDLKGPASSGTSVDIVSALIEKGSKLREAMIISTLDSHDVQRTDYLSGNPLTPKIASKGDLFREILKPALESEAEKSDLANSVHVEQTTVDLVLDNHITDTEFKFRHFLFLEQALQALDGNADTSMSGDDAMLLESDIDDPIHDDDILDELFYKHNSNESEDLLSDLDDLSPHVRRSRSCNSISSLDDPGNARPPSRHSSGSSMALDREPVRESDPIPVRSRTRTKTKIKKLKSSIRKESHSRSRSSSASRERKKKTGRRKADAENDRLKSPRISDSGSRMSYNPAASDRVHLPRDGLSIERLTLLGRVHLARVMVDSYTLSAEPALDTPLSTPRSRARASQGKPPRPQTPKTKYTYFVEYQFPVVAASKDRRQASAAATEVMRVVSKKVSDNVVRFGHRSVFPLMFDGDAIEKWWKSAVIFKVYSKTTGQKVPRLLGMASVPLKSVLKSESLFIDRSVEVKDRSTAYNHSDSSQSAHDRLWPVVGNLKLSIELASDHKDFSTALAKTRLAEMNNPKMIPIPPTRPKSRSPKRRTSQERSMKNMAGPTTGTQTEPQPTNIHTLPMAPPPDPPIYQPQINYHQGELTTGNIESLTLHTLLLVPEGMNITLQGTAVIRHGEKIPSQSPKSVTSWTGRDMATRNLYLVSRMFWCDDLTGSGVCWGTFDPQFNFIQVAPILLTASLLERMRNNYMILEVWDKKTTAENDQLVGIVKLPLHQFYMSYRDRRIATSLLRSQYPVISVDNEFPILSPFCGKEFGKLKVLLAMGSMEQVSSLQKMKTGQPSAIAAVNRPEHYLERYNVYGEDTRGDSCHVQDNIVEHVFEVCIEAVKGLHLLEDMIWGEADCFIQYHFPVQKQQHGASDIIYGTPSLQTFRTATTLCIPDPVFNDVLRHRITLHEGTPVQREILTACAGVGGGAGGIPFEVWCRYYYPNVRDQVIAKGLLPLAKLCAMVTMQRRGEQSIQTYTIALTSLTPESEQHQPNTTNKLPECGLLEVTINYKSSIQKAQDENNIEMVGRSLPSATVCLAVSIIRASGLKAAAKTLAKHDSSMQYVSEVGVNTYIRVKLSFLQKEDERLTRTVARTFAPEFGYYLDFPCPLLWTEVGCDALSLAEILESAEAVFELWHQAPKSPFDVEAGVTNTGSSEVRARRLVTMAGDILLGTVTVPLLGLLTKKTGISGWFSVTLPSLGWDQTIPDGEFSQSEEGHHGNRGLERVVGGLELAIKFAHHEDLTRVIHAARGVGWAPDFDVEHRDWESADELLDHFHQITVSIDLCIFPLQNALVTGQTKLDTAARCYVRYKFYDKGAVCSKFAMLEPNDDNYVTAELQHRKTLIVAGSSPFSWYLREESLEVQIWVTYNAEGSHKQRPRNRDKLIGSAYIDMMSLADSRRRQHRVSGVYPLFKPGASCLSGACIRAHVLLRPHTGELVDSDDSDLEVETKKKIIHDRSPAKKSSPGDKPDVSVDISNTFPVHIAIERAFHLPNVTENSVSSAPSSYVSYQTVDQSDLSYTEISPNSSTPVWNHTHDTRLSNDLLLQGTKNLVFKVWHKPSGLSNVHDKSVDKVLGFVSVDLSPLLTGFSQITGWYNIMDFSGQCQGQIKISVIPHQLVTNLRTSDFKLTAQSSTCTATNQSFITKAVYPTFPTHLTWYPEQQITLTSNGAPNVEAENLPHFAEHFENVKKHHEQLHEMMQQMGINDPNTASRSILFSQLRCNLEELDQITNVLKQKLYQSKPQSFVSFTGVSSEQLPQTSQDYMAITSMTDVQTTVSSIRPELDVDELSGNIDRLASDRVLGSTGQTQGYEAVPEDNGLSTFNTQQELLSTQTTELGSEMNVGTERSENDQTLFSATLQQAQQMLKAIHEAQDRYGNQDKYGNQETYNNQDTISLEVISPPATNTGIKNGGTEVSEDMDNTEIRSSLVDTAFQDQGYVYTKTFDQQLQLNEMQATYDGSDVTGGQENADQSLDLEKNEVYHVSRGNTAQRQHDEEQYEDDWEEEDTFSKAWAARQSDRQSDILSEISAEEDVVIPQKPLNDVSSAMFLNAYDNSFRETGNEHVLPSEEGLRTTGSKPTSNGTQNTDDTFFATHDTAWRGELNSDDNLGSSDRISVEDQGQNEFGESCPSTDSKMKTGKNLHHTTEEAVDEDNMAQLRTASGTPPTSTSSRSTGCRNGRKAAMVRRELEIGHDDQSSSEDDEPVLRSPSKRKPRKSSSQREQSSNEMRSDNVQVIVTSNGVSNDNAETLHNGHTSVETGIELNGNTGSISDQDVTGQRHITNELKNGYPLTQESVE</sequence>
<dbReference type="GO" id="GO:0061511">
    <property type="term" value="P:centriole elongation"/>
    <property type="evidence" value="ECO:0007669"/>
    <property type="project" value="TreeGrafter"/>
</dbReference>
<name>A0AAD9K723_9ANNE</name>
<feature type="compositionally biased region" description="Basic and acidic residues" evidence="1">
    <location>
        <begin position="2475"/>
        <end position="2486"/>
    </location>
</feature>
<feature type="compositionally biased region" description="Low complexity" evidence="1">
    <location>
        <begin position="2449"/>
        <end position="2465"/>
    </location>
</feature>
<gene>
    <name evidence="3" type="ORF">LSH36_44g09000</name>
</gene>
<feature type="compositionally biased region" description="Low complexity" evidence="1">
    <location>
        <begin position="850"/>
        <end position="861"/>
    </location>
</feature>
<feature type="region of interest" description="Disordered" evidence="1">
    <location>
        <begin position="477"/>
        <end position="594"/>
    </location>
</feature>
<feature type="region of interest" description="Disordered" evidence="1">
    <location>
        <begin position="1744"/>
        <end position="1763"/>
    </location>
</feature>
<dbReference type="GO" id="GO:0005814">
    <property type="term" value="C:centriole"/>
    <property type="evidence" value="ECO:0007669"/>
    <property type="project" value="TreeGrafter"/>
</dbReference>
<dbReference type="PROSITE" id="PS50004">
    <property type="entry name" value="C2"/>
    <property type="match status" value="1"/>
</dbReference>
<dbReference type="Pfam" id="PF00168">
    <property type="entry name" value="C2"/>
    <property type="match status" value="1"/>
</dbReference>
<feature type="region of interest" description="Disordered" evidence="1">
    <location>
        <begin position="819"/>
        <end position="861"/>
    </location>
</feature>
<feature type="compositionally biased region" description="Basic residues" evidence="1">
    <location>
        <begin position="525"/>
        <end position="539"/>
    </location>
</feature>
<feature type="compositionally biased region" description="Basic residues" evidence="1">
    <location>
        <begin position="1"/>
        <end position="16"/>
    </location>
</feature>
<feature type="compositionally biased region" description="Polar residues" evidence="1">
    <location>
        <begin position="2396"/>
        <end position="2423"/>
    </location>
</feature>
<accession>A0AAD9K723</accession>
<evidence type="ECO:0000313" key="4">
    <source>
        <dbReference type="Proteomes" id="UP001208570"/>
    </source>
</evidence>
<dbReference type="Pfam" id="PF25339">
    <property type="entry name" value="C2_C2CD3_N"/>
    <property type="match status" value="1"/>
</dbReference>
<dbReference type="InterPro" id="IPR000008">
    <property type="entry name" value="C2_dom"/>
</dbReference>
<keyword evidence="4" id="KW-1185">Reference proteome</keyword>
<evidence type="ECO:0000313" key="3">
    <source>
        <dbReference type="EMBL" id="KAK2165932.1"/>
    </source>
</evidence>
<dbReference type="PANTHER" id="PTHR21254:SF1">
    <property type="entry name" value="C2 DOMAIN-CONTAINING PROTEIN 3"/>
    <property type="match status" value="1"/>
</dbReference>